<dbReference type="InterPro" id="IPR006603">
    <property type="entry name" value="PQ-loop_rpt"/>
</dbReference>
<evidence type="ECO:0000256" key="4">
    <source>
        <dbReference type="ARBA" id="ARBA00023136"/>
    </source>
</evidence>
<evidence type="ECO:0000256" key="1">
    <source>
        <dbReference type="ARBA" id="ARBA00004141"/>
    </source>
</evidence>
<keyword evidence="2 5" id="KW-0812">Transmembrane</keyword>
<organism evidence="6 7">
    <name type="scientific">Bosea massiliensis</name>
    <dbReference type="NCBI Taxonomy" id="151419"/>
    <lineage>
        <taxon>Bacteria</taxon>
        <taxon>Pseudomonadati</taxon>
        <taxon>Pseudomonadota</taxon>
        <taxon>Alphaproteobacteria</taxon>
        <taxon>Hyphomicrobiales</taxon>
        <taxon>Boseaceae</taxon>
        <taxon>Bosea</taxon>
    </lineage>
</organism>
<dbReference type="Proteomes" id="UP001596060">
    <property type="component" value="Unassembled WGS sequence"/>
</dbReference>
<evidence type="ECO:0000256" key="5">
    <source>
        <dbReference type="SAM" id="Phobius"/>
    </source>
</evidence>
<evidence type="ECO:0000256" key="3">
    <source>
        <dbReference type="ARBA" id="ARBA00022989"/>
    </source>
</evidence>
<sequence length="99" mass="10835">MNWLSFIGYGAALCSTVSFVPQAWRVLKTRDVSALSTPTYAITCCGFALWLAYGIGKSEWPLILTNGICLVLASFILAMKLMSRRQRDSVAQTLAPTAE</sequence>
<accession>A0ABW0P777</accession>
<gene>
    <name evidence="6" type="ORF">ACFPN9_23970</name>
</gene>
<keyword evidence="4 5" id="KW-0472">Membrane</keyword>
<feature type="transmembrane region" description="Helical" evidence="5">
    <location>
        <begin position="39"/>
        <end position="56"/>
    </location>
</feature>
<evidence type="ECO:0000313" key="6">
    <source>
        <dbReference type="EMBL" id="MFC5508305.1"/>
    </source>
</evidence>
<dbReference type="InterPro" id="IPR047662">
    <property type="entry name" value="SemiSWEET"/>
</dbReference>
<keyword evidence="6" id="KW-0762">Sugar transport</keyword>
<dbReference type="NCBIfam" id="NF037968">
    <property type="entry name" value="SemiSWEET_2"/>
    <property type="match status" value="1"/>
</dbReference>
<feature type="transmembrane region" description="Helical" evidence="5">
    <location>
        <begin position="62"/>
        <end position="79"/>
    </location>
</feature>
<keyword evidence="6" id="KW-0813">Transport</keyword>
<comment type="subcellular location">
    <subcellularLocation>
        <location evidence="1">Membrane</location>
        <topology evidence="1">Multi-pass membrane protein</topology>
    </subcellularLocation>
</comment>
<keyword evidence="3 5" id="KW-1133">Transmembrane helix</keyword>
<dbReference type="Gene3D" id="1.20.1280.290">
    <property type="match status" value="1"/>
</dbReference>
<feature type="transmembrane region" description="Helical" evidence="5">
    <location>
        <begin position="6"/>
        <end position="27"/>
    </location>
</feature>
<protein>
    <submittedName>
        <fullName evidence="6">SemiSWEET family sugar transporter</fullName>
    </submittedName>
</protein>
<keyword evidence="7" id="KW-1185">Reference proteome</keyword>
<dbReference type="RefSeq" id="WP_377817730.1">
    <property type="nucleotide sequence ID" value="NZ_JBHSLU010000082.1"/>
</dbReference>
<evidence type="ECO:0000313" key="7">
    <source>
        <dbReference type="Proteomes" id="UP001596060"/>
    </source>
</evidence>
<reference evidence="7" key="1">
    <citation type="journal article" date="2019" name="Int. J. Syst. Evol. Microbiol.">
        <title>The Global Catalogue of Microorganisms (GCM) 10K type strain sequencing project: providing services to taxonomists for standard genome sequencing and annotation.</title>
        <authorList>
            <consortium name="The Broad Institute Genomics Platform"/>
            <consortium name="The Broad Institute Genome Sequencing Center for Infectious Disease"/>
            <person name="Wu L."/>
            <person name="Ma J."/>
        </authorList>
    </citation>
    <scope>NUCLEOTIDE SEQUENCE [LARGE SCALE GENOMIC DNA]</scope>
    <source>
        <strain evidence="7">CCUG 43117</strain>
    </source>
</reference>
<dbReference type="Pfam" id="PF04193">
    <property type="entry name" value="PQ-loop"/>
    <property type="match status" value="1"/>
</dbReference>
<evidence type="ECO:0000256" key="2">
    <source>
        <dbReference type="ARBA" id="ARBA00022692"/>
    </source>
</evidence>
<comment type="caution">
    <text evidence="6">The sequence shown here is derived from an EMBL/GenBank/DDBJ whole genome shotgun (WGS) entry which is preliminary data.</text>
</comment>
<name>A0ABW0P777_9HYPH</name>
<dbReference type="EMBL" id="JBHSLU010000082">
    <property type="protein sequence ID" value="MFC5508305.1"/>
    <property type="molecule type" value="Genomic_DNA"/>
</dbReference>
<proteinExistence type="predicted"/>